<keyword evidence="2" id="KW-1185">Reference proteome</keyword>
<evidence type="ECO:0000313" key="1">
    <source>
        <dbReference type="EMBL" id="CAA7057723.1"/>
    </source>
</evidence>
<dbReference type="PANTHER" id="PTHR43205">
    <property type="entry name" value="PROSTAGLANDIN REDUCTASE"/>
    <property type="match status" value="1"/>
</dbReference>
<accession>A0A6D2LCI6</accession>
<evidence type="ECO:0008006" key="3">
    <source>
        <dbReference type="Google" id="ProtNLM"/>
    </source>
</evidence>
<dbReference type="Gene3D" id="3.40.50.720">
    <property type="entry name" value="NAD(P)-binding Rossmann-like Domain"/>
    <property type="match status" value="1"/>
</dbReference>
<name>A0A6D2LCI6_9BRAS</name>
<organism evidence="1 2">
    <name type="scientific">Microthlaspi erraticum</name>
    <dbReference type="NCBI Taxonomy" id="1685480"/>
    <lineage>
        <taxon>Eukaryota</taxon>
        <taxon>Viridiplantae</taxon>
        <taxon>Streptophyta</taxon>
        <taxon>Embryophyta</taxon>
        <taxon>Tracheophyta</taxon>
        <taxon>Spermatophyta</taxon>
        <taxon>Magnoliopsida</taxon>
        <taxon>eudicotyledons</taxon>
        <taxon>Gunneridae</taxon>
        <taxon>Pentapetalae</taxon>
        <taxon>rosids</taxon>
        <taxon>malvids</taxon>
        <taxon>Brassicales</taxon>
        <taxon>Brassicaceae</taxon>
        <taxon>Coluteocarpeae</taxon>
        <taxon>Microthlaspi</taxon>
    </lineage>
</organism>
<comment type="caution">
    <text evidence="1">The sequence shown here is derived from an EMBL/GenBank/DDBJ whole genome shotgun (WGS) entry which is preliminary data.</text>
</comment>
<gene>
    <name evidence="1" type="ORF">MERR_LOCUS44959</name>
</gene>
<dbReference type="SUPFAM" id="SSF50129">
    <property type="entry name" value="GroES-like"/>
    <property type="match status" value="1"/>
</dbReference>
<dbReference type="OrthoDB" id="1736344at2759"/>
<protein>
    <recommendedName>
        <fullName evidence="3">Alcohol dehydrogenase-like C-terminal domain-containing protein</fullName>
    </recommendedName>
</protein>
<reference evidence="1" key="1">
    <citation type="submission" date="2020-01" db="EMBL/GenBank/DDBJ databases">
        <authorList>
            <person name="Mishra B."/>
        </authorList>
    </citation>
    <scope>NUCLEOTIDE SEQUENCE [LARGE SCALE GENOMIC DNA]</scope>
</reference>
<dbReference type="Gene3D" id="3.90.180.10">
    <property type="entry name" value="Medium-chain alcohol dehydrogenases, catalytic domain"/>
    <property type="match status" value="1"/>
</dbReference>
<dbReference type="AlphaFoldDB" id="A0A6D2LCI6"/>
<dbReference type="PANTHER" id="PTHR43205:SF7">
    <property type="entry name" value="PROSTAGLANDIN REDUCTASE 1"/>
    <property type="match status" value="1"/>
</dbReference>
<dbReference type="InterPro" id="IPR045010">
    <property type="entry name" value="MDR_fam"/>
</dbReference>
<dbReference type="GO" id="GO:0032440">
    <property type="term" value="F:2-alkenal reductase [NAD(P)H] activity"/>
    <property type="evidence" value="ECO:0007669"/>
    <property type="project" value="TreeGrafter"/>
</dbReference>
<dbReference type="Proteomes" id="UP000467841">
    <property type="component" value="Unassembled WGS sequence"/>
</dbReference>
<dbReference type="EMBL" id="CACVBM020001706">
    <property type="protein sequence ID" value="CAA7057723.1"/>
    <property type="molecule type" value="Genomic_DNA"/>
</dbReference>
<evidence type="ECO:0000313" key="2">
    <source>
        <dbReference type="Proteomes" id="UP000467841"/>
    </source>
</evidence>
<proteinExistence type="predicted"/>
<sequence>MMGCYVVGSAGGNEKVDFLKNNFGFDDAFNDKEENNLDSALKREGKITCVEDIADGLESAPDALVGLFHGKNVGKQLVKVSRDFE</sequence>
<dbReference type="InterPro" id="IPR011032">
    <property type="entry name" value="GroES-like_sf"/>
</dbReference>